<reference evidence="2 3" key="1">
    <citation type="submission" date="2016-11" db="EMBL/GenBank/DDBJ databases">
        <authorList>
            <person name="Jaros S."/>
            <person name="Januszkiewicz K."/>
            <person name="Wedrychowicz H."/>
        </authorList>
    </citation>
    <scope>NUCLEOTIDE SEQUENCE [LARGE SCALE GENOMIC DNA]</scope>
    <source>
        <strain evidence="2 3">DSM 18772</strain>
    </source>
</reference>
<protein>
    <submittedName>
        <fullName evidence="2">Verru_Chthon cassette protein C</fullName>
    </submittedName>
</protein>
<keyword evidence="1" id="KW-1133">Transmembrane helix</keyword>
<keyword evidence="3" id="KW-1185">Reference proteome</keyword>
<evidence type="ECO:0000313" key="3">
    <source>
        <dbReference type="Proteomes" id="UP000184510"/>
    </source>
</evidence>
<dbReference type="STRING" id="1123071.SAMN02745181_2878"/>
<dbReference type="InterPro" id="IPR012902">
    <property type="entry name" value="N_methyl_site"/>
</dbReference>
<dbReference type="RefSeq" id="WP_143184452.1">
    <property type="nucleotide sequence ID" value="NZ_FQYR01000005.1"/>
</dbReference>
<evidence type="ECO:0000256" key="1">
    <source>
        <dbReference type="SAM" id="Phobius"/>
    </source>
</evidence>
<dbReference type="InParanoid" id="A0A1M6NJV9"/>
<dbReference type="Proteomes" id="UP000184510">
    <property type="component" value="Unassembled WGS sequence"/>
</dbReference>
<keyword evidence="1" id="KW-0812">Transmembrane</keyword>
<accession>A0A1M6NJV9</accession>
<dbReference type="AlphaFoldDB" id="A0A1M6NJV9"/>
<keyword evidence="1" id="KW-0472">Membrane</keyword>
<evidence type="ECO:0000313" key="2">
    <source>
        <dbReference type="EMBL" id="SHJ95959.1"/>
    </source>
</evidence>
<dbReference type="OrthoDB" id="189587at2"/>
<organism evidence="2 3">
    <name type="scientific">Rubritalea squalenifaciens DSM 18772</name>
    <dbReference type="NCBI Taxonomy" id="1123071"/>
    <lineage>
        <taxon>Bacteria</taxon>
        <taxon>Pseudomonadati</taxon>
        <taxon>Verrucomicrobiota</taxon>
        <taxon>Verrucomicrobiia</taxon>
        <taxon>Verrucomicrobiales</taxon>
        <taxon>Rubritaleaceae</taxon>
        <taxon>Rubritalea</taxon>
    </lineage>
</organism>
<sequence length="304" mass="33799">MISVKKLRSRKGFTMIELLTSVAVTAIIISVLIGMTRIAMDAWKDSRDKTKASRLAKEALETMSKDLEGIVIRSGNNYEWAFVKSESSNKDGPLNAEMSNPTEILFFTGATDRYDGQIGTKDDKGGDVSTVAYRIVYQDQLNPGENEFPIFALYRDLVNPDETFKKYLSEENLMSGGIYNSSDTSDQENFLVENIFDLTITFIFEYQDNSGQTFTKRVPVTADGSGANRLRIFGDRVEVGGSVLNDPSGNKITRLAGCELSVLVLTDSALTLLKNRNFSDPSELSKFLNENGFHYSKSVILPRP</sequence>
<proteinExistence type="predicted"/>
<gene>
    <name evidence="2" type="ORF">SAMN02745181_2878</name>
</gene>
<dbReference type="NCBIfam" id="TIGR02532">
    <property type="entry name" value="IV_pilin_GFxxxE"/>
    <property type="match status" value="1"/>
</dbReference>
<dbReference type="Pfam" id="PF07963">
    <property type="entry name" value="N_methyl"/>
    <property type="match status" value="1"/>
</dbReference>
<dbReference type="EMBL" id="FQYR01000005">
    <property type="protein sequence ID" value="SHJ95959.1"/>
    <property type="molecule type" value="Genomic_DNA"/>
</dbReference>
<name>A0A1M6NJV9_9BACT</name>
<feature type="transmembrane region" description="Helical" evidence="1">
    <location>
        <begin position="12"/>
        <end position="35"/>
    </location>
</feature>